<comment type="cofactor">
    <cofactor evidence="1">
        <name>Mg(2+)</name>
        <dbReference type="ChEBI" id="CHEBI:18420"/>
    </cofactor>
</comment>
<keyword evidence="4" id="KW-0479">Metal-binding</keyword>
<evidence type="ECO:0000313" key="8">
    <source>
        <dbReference type="EMBL" id="QYF48855.1"/>
    </source>
</evidence>
<dbReference type="InterPro" id="IPR033749">
    <property type="entry name" value="Polyprenyl_synt_CS"/>
</dbReference>
<evidence type="ECO:0000256" key="4">
    <source>
        <dbReference type="ARBA" id="ARBA00022723"/>
    </source>
</evidence>
<dbReference type="SFLD" id="SFLDS00005">
    <property type="entry name" value="Isoprenoid_Synthase_Type_I"/>
    <property type="match status" value="1"/>
</dbReference>
<dbReference type="PROSITE" id="PS00444">
    <property type="entry name" value="POLYPRENYL_SYNTHASE_2"/>
    <property type="match status" value="1"/>
</dbReference>
<dbReference type="SFLD" id="SFLDG01017">
    <property type="entry name" value="Polyprenyl_Transferase_Like"/>
    <property type="match status" value="1"/>
</dbReference>
<dbReference type="CDD" id="cd00685">
    <property type="entry name" value="Trans_IPPS_HT"/>
    <property type="match status" value="1"/>
</dbReference>
<dbReference type="SUPFAM" id="SSF48576">
    <property type="entry name" value="Terpenoid synthases"/>
    <property type="match status" value="1"/>
</dbReference>
<dbReference type="Gene3D" id="1.10.600.10">
    <property type="entry name" value="Farnesyl Diphosphate Synthase"/>
    <property type="match status" value="1"/>
</dbReference>
<dbReference type="PANTHER" id="PTHR43281">
    <property type="entry name" value="FARNESYL DIPHOSPHATE SYNTHASE"/>
    <property type="match status" value="1"/>
</dbReference>
<evidence type="ECO:0000256" key="6">
    <source>
        <dbReference type="ARBA" id="ARBA00023229"/>
    </source>
</evidence>
<keyword evidence="6" id="KW-0414">Isoprene biosynthesis</keyword>
<gene>
    <name evidence="8" type="ORF">RHABOEDO_001087</name>
</gene>
<evidence type="ECO:0000256" key="1">
    <source>
        <dbReference type="ARBA" id="ARBA00001946"/>
    </source>
</evidence>
<dbReference type="EMBL" id="CP075587">
    <property type="protein sequence ID" value="QYF48855.1"/>
    <property type="molecule type" value="Genomic_DNA"/>
</dbReference>
<organism evidence="8 9">
    <name type="scientific">Candidatus Rhabdochlamydia oedothoracis</name>
    <dbReference type="NCBI Taxonomy" id="2720720"/>
    <lineage>
        <taxon>Bacteria</taxon>
        <taxon>Pseudomonadati</taxon>
        <taxon>Chlamydiota</taxon>
        <taxon>Chlamydiia</taxon>
        <taxon>Parachlamydiales</taxon>
        <taxon>Candidatus Rhabdochlamydiaceae</taxon>
        <taxon>Candidatus Rhabdochlamydia</taxon>
    </lineage>
</organism>
<accession>A0ABX8V0U9</accession>
<proteinExistence type="inferred from homology"/>
<dbReference type="InterPro" id="IPR000092">
    <property type="entry name" value="Polyprenyl_synt"/>
</dbReference>
<dbReference type="PROSITE" id="PS00723">
    <property type="entry name" value="POLYPRENYL_SYNTHASE_1"/>
    <property type="match status" value="1"/>
</dbReference>
<sequence length="280" mass="31101">MRKISFLSQAQTELEEALEKLVSPKLTTTYASLFSSARYSLLAPAKRLRPLLLIAAASTFKVPLSQTILPACAIEFIHTYSLIHDDLPCIDNDDMRRGKPTLHKAYPEWQALITGDYLLTYAFEILSSLPSYCTEQKLNLVQLFAKRSGADGLIGGQVIDLLIDRKNISWSILQQMHQGKTAALISAALEAGGILGKASDRDMQLLYNCGQKIGLGFQIVDDLLDIEEENKTTAVTLLGKIQAKQLAENLLKEALEQLDQLSCPAPLIQELLHKMIHRRV</sequence>
<keyword evidence="5" id="KW-0460">Magnesium</keyword>
<keyword evidence="9" id="KW-1185">Reference proteome</keyword>
<evidence type="ECO:0000256" key="5">
    <source>
        <dbReference type="ARBA" id="ARBA00022842"/>
    </source>
</evidence>
<dbReference type="Proteomes" id="UP000826014">
    <property type="component" value="Chromosome"/>
</dbReference>
<evidence type="ECO:0000256" key="3">
    <source>
        <dbReference type="ARBA" id="ARBA00022679"/>
    </source>
</evidence>
<dbReference type="RefSeq" id="WP_215216980.1">
    <property type="nucleotide sequence ID" value="NZ_CP075587.1"/>
</dbReference>
<reference evidence="8 9" key="1">
    <citation type="journal article" date="2022" name="bioRxiv">
        <title>Ecology and evolution of chlamydial symbionts of arthropods.</title>
        <authorList>
            <person name="Halter T."/>
            <person name="Koestlbacher S."/>
            <person name="Collingro A."/>
            <person name="Sixt B.S."/>
            <person name="Toenshoff E.R."/>
            <person name="Hendrickx F."/>
            <person name="Kostanjsek R."/>
            <person name="Horn M."/>
        </authorList>
    </citation>
    <scope>NUCLEOTIDE SEQUENCE [LARGE SCALE GENOMIC DNA]</scope>
    <source>
        <strain evidence="8">W744xW776</strain>
    </source>
</reference>
<protein>
    <submittedName>
        <fullName evidence="8">Polyprenyl synthetase</fullName>
    </submittedName>
</protein>
<dbReference type="Pfam" id="PF00348">
    <property type="entry name" value="polyprenyl_synt"/>
    <property type="match status" value="1"/>
</dbReference>
<dbReference type="InterPro" id="IPR008949">
    <property type="entry name" value="Isoprenoid_synthase_dom_sf"/>
</dbReference>
<name>A0ABX8V0U9_9BACT</name>
<evidence type="ECO:0000313" key="9">
    <source>
        <dbReference type="Proteomes" id="UP000826014"/>
    </source>
</evidence>
<comment type="similarity">
    <text evidence="2 7">Belongs to the FPP/GGPP synthase family.</text>
</comment>
<evidence type="ECO:0000256" key="2">
    <source>
        <dbReference type="ARBA" id="ARBA00006706"/>
    </source>
</evidence>
<keyword evidence="3 7" id="KW-0808">Transferase</keyword>
<evidence type="ECO:0000256" key="7">
    <source>
        <dbReference type="RuleBase" id="RU004466"/>
    </source>
</evidence>
<dbReference type="PANTHER" id="PTHR43281:SF1">
    <property type="entry name" value="FARNESYL DIPHOSPHATE SYNTHASE"/>
    <property type="match status" value="1"/>
</dbReference>